<dbReference type="Proteomes" id="UP001152872">
    <property type="component" value="Unassembled WGS sequence"/>
</dbReference>
<keyword evidence="2" id="KW-1185">Reference proteome</keyword>
<evidence type="ECO:0000313" key="2">
    <source>
        <dbReference type="Proteomes" id="UP001152872"/>
    </source>
</evidence>
<evidence type="ECO:0000313" key="1">
    <source>
        <dbReference type="EMBL" id="MDG3495031.1"/>
    </source>
</evidence>
<sequence>MKVKFSKNAIKFLNALSSTDQERIREKLKMLVLSIEESGSIPFQELDIKNLKGEWKGYQRMRVGKLRVIFCASVEELLIYEIDFRGDIYKRK</sequence>
<dbReference type="InterPro" id="IPR035093">
    <property type="entry name" value="RelE/ParE_toxin_dom_sf"/>
</dbReference>
<proteinExistence type="predicted"/>
<organism evidence="1 2">
    <name type="scientific">Pseudanabaena catenata USMAC16</name>
    <dbReference type="NCBI Taxonomy" id="1855837"/>
    <lineage>
        <taxon>Bacteria</taxon>
        <taxon>Bacillati</taxon>
        <taxon>Cyanobacteriota</taxon>
        <taxon>Cyanophyceae</taxon>
        <taxon>Pseudanabaenales</taxon>
        <taxon>Pseudanabaenaceae</taxon>
        <taxon>Pseudanabaena</taxon>
    </lineage>
</organism>
<reference evidence="1" key="1">
    <citation type="submission" date="2019-05" db="EMBL/GenBank/DDBJ databases">
        <title>Whole genome sequencing of Pseudanabaena catenata USMAC16.</title>
        <authorList>
            <person name="Khan Z."/>
            <person name="Omar W.M."/>
            <person name="Convey P."/>
            <person name="Merican F."/>
            <person name="Najimudin N."/>
        </authorList>
    </citation>
    <scope>NUCLEOTIDE SEQUENCE</scope>
    <source>
        <strain evidence="1">USMAC16</strain>
    </source>
</reference>
<protein>
    <submittedName>
        <fullName evidence="1">Type II toxin-antitoxin system RelE/ParE family toxin</fullName>
    </submittedName>
</protein>
<dbReference type="EMBL" id="VBTY01000077">
    <property type="protein sequence ID" value="MDG3495031.1"/>
    <property type="molecule type" value="Genomic_DNA"/>
</dbReference>
<dbReference type="SUPFAM" id="SSF143011">
    <property type="entry name" value="RelE-like"/>
    <property type="match status" value="1"/>
</dbReference>
<dbReference type="RefSeq" id="WP_009627137.1">
    <property type="nucleotide sequence ID" value="NZ_VBTY01000077.1"/>
</dbReference>
<dbReference type="AlphaFoldDB" id="A0A9X4RHY4"/>
<name>A0A9X4RHY4_9CYAN</name>
<gene>
    <name evidence="1" type="ORF">FEV09_10725</name>
</gene>
<comment type="caution">
    <text evidence="1">The sequence shown here is derived from an EMBL/GenBank/DDBJ whole genome shotgun (WGS) entry which is preliminary data.</text>
</comment>
<accession>A0A9X4RHY4</accession>
<dbReference type="Gene3D" id="3.30.2310.20">
    <property type="entry name" value="RelE-like"/>
    <property type="match status" value="1"/>
</dbReference>